<dbReference type="InterPro" id="IPR003959">
    <property type="entry name" value="ATPase_AAA_core"/>
</dbReference>
<dbReference type="FunFam" id="3.40.50.300:FF:000021">
    <property type="entry name" value="Lon protease homolog"/>
    <property type="match status" value="1"/>
</dbReference>
<keyword evidence="8" id="KW-0597">Phosphoprotein</keyword>
<reference evidence="14" key="1">
    <citation type="submission" date="2016-11" db="EMBL/GenBank/DDBJ databases">
        <authorList>
            <person name="Varghese N."/>
            <person name="Submissions S."/>
        </authorList>
    </citation>
    <scope>NUCLEOTIDE SEQUENCE [LARGE SCALE GENOMIC DNA]</scope>
    <source>
        <strain evidence="14">DSM 17456</strain>
    </source>
</reference>
<dbReference type="PANTHER" id="PTHR10046">
    <property type="entry name" value="ATP DEPENDENT LON PROTEASE FAMILY MEMBER"/>
    <property type="match status" value="1"/>
</dbReference>
<dbReference type="GO" id="GO:0006508">
    <property type="term" value="P:proteolysis"/>
    <property type="evidence" value="ECO:0007669"/>
    <property type="project" value="UniProtKB-KW"/>
</dbReference>
<dbReference type="InterPro" id="IPR014721">
    <property type="entry name" value="Ribsml_uS5_D2-typ_fold_subgr"/>
</dbReference>
<dbReference type="Gene3D" id="1.10.8.60">
    <property type="match status" value="1"/>
</dbReference>
<feature type="modified residue" description="4-aspartylphosphate" evidence="8">
    <location>
        <position position="169"/>
    </location>
</feature>
<dbReference type="SMART" id="SM00448">
    <property type="entry name" value="REC"/>
    <property type="match status" value="1"/>
</dbReference>
<dbReference type="InterPro" id="IPR008269">
    <property type="entry name" value="Lon_proteolytic"/>
</dbReference>
<keyword evidence="14" id="KW-1185">Reference proteome</keyword>
<dbReference type="Pfam" id="PF00072">
    <property type="entry name" value="Response_reg"/>
    <property type="match status" value="1"/>
</dbReference>
<dbReference type="Pfam" id="PF22667">
    <property type="entry name" value="Lon_lid"/>
    <property type="match status" value="1"/>
</dbReference>
<evidence type="ECO:0000256" key="1">
    <source>
        <dbReference type="ARBA" id="ARBA00022670"/>
    </source>
</evidence>
<evidence type="ECO:0000256" key="7">
    <source>
        <dbReference type="ARBA" id="ARBA00066743"/>
    </source>
</evidence>
<evidence type="ECO:0000259" key="11">
    <source>
        <dbReference type="PROSITE" id="PS50110"/>
    </source>
</evidence>
<dbReference type="InterPro" id="IPR020568">
    <property type="entry name" value="Ribosomal_Su5_D2-typ_SF"/>
</dbReference>
<evidence type="ECO:0000256" key="9">
    <source>
        <dbReference type="PROSITE-ProRule" id="PRU01122"/>
    </source>
</evidence>
<dbReference type="GO" id="GO:0004252">
    <property type="term" value="F:serine-type endopeptidase activity"/>
    <property type="evidence" value="ECO:0007669"/>
    <property type="project" value="UniProtKB-UniRule"/>
</dbReference>
<dbReference type="STRING" id="1121457.SAMN02745161_0548"/>
<evidence type="ECO:0000256" key="3">
    <source>
        <dbReference type="ARBA" id="ARBA00022801"/>
    </source>
</evidence>
<dbReference type="Gene3D" id="3.40.50.2300">
    <property type="match status" value="1"/>
</dbReference>
<keyword evidence="5" id="KW-0067">ATP-binding</keyword>
<dbReference type="InterPro" id="IPR003593">
    <property type="entry name" value="AAA+_ATPase"/>
</dbReference>
<protein>
    <recommendedName>
        <fullName evidence="7 9">endopeptidase La</fullName>
        <ecNumber evidence="7 9">3.4.21.53</ecNumber>
    </recommendedName>
</protein>
<dbReference type="AlphaFoldDB" id="A0A1N6DX68"/>
<keyword evidence="2" id="KW-0547">Nucleotide-binding</keyword>
<dbReference type="Gene3D" id="3.40.50.300">
    <property type="entry name" value="P-loop containing nucleotide triphosphate hydrolases"/>
    <property type="match status" value="1"/>
</dbReference>
<dbReference type="InterPro" id="IPR027065">
    <property type="entry name" value="Lon_Prtase"/>
</dbReference>
<proteinExistence type="inferred from homology"/>
<dbReference type="OrthoDB" id="9803599at2"/>
<feature type="domain" description="Lon proteolytic" evidence="12">
    <location>
        <begin position="489"/>
        <end position="670"/>
    </location>
</feature>
<comment type="similarity">
    <text evidence="9">Belongs to the peptidase S16 family.</text>
</comment>
<dbReference type="InterPro" id="IPR054594">
    <property type="entry name" value="Lon_lid"/>
</dbReference>
<evidence type="ECO:0000256" key="2">
    <source>
        <dbReference type="ARBA" id="ARBA00022741"/>
    </source>
</evidence>
<accession>A0A1N6DX68</accession>
<dbReference type="PROSITE" id="PS50110">
    <property type="entry name" value="RESPONSE_REGULATORY"/>
    <property type="match status" value="1"/>
</dbReference>
<evidence type="ECO:0000313" key="13">
    <source>
        <dbReference type="EMBL" id="SIN75350.1"/>
    </source>
</evidence>
<dbReference type="PRINTS" id="PR00830">
    <property type="entry name" value="ENDOLAPTASE"/>
</dbReference>
<evidence type="ECO:0000313" key="14">
    <source>
        <dbReference type="Proteomes" id="UP000184694"/>
    </source>
</evidence>
<feature type="domain" description="Response regulatory" evidence="11">
    <location>
        <begin position="120"/>
        <end position="234"/>
    </location>
</feature>
<evidence type="ECO:0000256" key="6">
    <source>
        <dbReference type="ARBA" id="ARBA00050665"/>
    </source>
</evidence>
<dbReference type="Proteomes" id="UP000184694">
    <property type="component" value="Unassembled WGS sequence"/>
</dbReference>
<name>A0A1N6DX68_9BACT</name>
<gene>
    <name evidence="13" type="ORF">SAMN02745161_0548</name>
</gene>
<dbReference type="RefSeq" id="WP_074215772.1">
    <property type="nucleotide sequence ID" value="NZ_FSRG01000003.1"/>
</dbReference>
<dbReference type="PROSITE" id="PS51786">
    <property type="entry name" value="LON_PROTEOLYTIC"/>
    <property type="match status" value="1"/>
</dbReference>
<dbReference type="Gene3D" id="1.20.5.5270">
    <property type="match status" value="1"/>
</dbReference>
<dbReference type="SUPFAM" id="SSF54211">
    <property type="entry name" value="Ribosomal protein S5 domain 2-like"/>
    <property type="match status" value="1"/>
</dbReference>
<dbReference type="Pfam" id="PF05362">
    <property type="entry name" value="Lon_C"/>
    <property type="match status" value="1"/>
</dbReference>
<sequence length="670" mass="73639">MGFFSRFEETAEEREVPASTQETLRNSIEAADLPENIRRVALDEIAKLDRIDPSVAEFGVGVTYVELLLSLPWKESSQDNLDIENAVAVLQQEHLGLAAVKQRILEYLASNINHHVRKSVVLVVDDEEISRDNIAYALSKLSCDILKAANGKEAVHILENRKVDCIVTDLKMQQMDGLELLDKVQTSWPDTKLLIVTGYATVDNAISALQKGAVHYLPKPLNLEVLKVTVKDILDQKKHACSVSGPILCFSGPPGTGKTSIGKSVANALGRKFIRLSLAGMRDEAELRGHRRTYVGAMTGRIITELNKAGVNNPVFMLDEIDKIGQDFRGDPASVLLEILDPEQNRQFLDYYLDVPFDLSRVMFITTANMVDRLPAPLRDRMEIIPFSCYTLSEKVHIGLEYLLPRQMQAIGFADNDISFTADGMSALITGYTRDAGLRSINREIGNVCRKVNLRILQGETLKPVVIDKSDIFDLLGDTRFVSEAAMATPRVGVVAGLVWSESGGQVIYIETAKMKGSGQLIMTGSLGDVLKESAQTALSFLRSNAQHYSIEDELFSTHDIHVHIPAGDISKDGASAGITIVTALLSLLVNRPLRGNVAMTGEFTLSGRLLPVGGLREKILAAQQAGMKQIILPEWSKQQVLAMDEEVVTAVDLHFVSSLDDVLPHVFAE</sequence>
<feature type="active site" evidence="9">
    <location>
        <position position="576"/>
    </location>
</feature>
<evidence type="ECO:0000259" key="12">
    <source>
        <dbReference type="PROSITE" id="PS51786"/>
    </source>
</evidence>
<evidence type="ECO:0000256" key="10">
    <source>
        <dbReference type="SAM" id="MobiDB-lite"/>
    </source>
</evidence>
<evidence type="ECO:0000256" key="5">
    <source>
        <dbReference type="ARBA" id="ARBA00022840"/>
    </source>
</evidence>
<dbReference type="EC" id="3.4.21.53" evidence="7 9"/>
<dbReference type="GO" id="GO:0004176">
    <property type="term" value="F:ATP-dependent peptidase activity"/>
    <property type="evidence" value="ECO:0007669"/>
    <property type="project" value="UniProtKB-UniRule"/>
</dbReference>
<dbReference type="InterPro" id="IPR027417">
    <property type="entry name" value="P-loop_NTPase"/>
</dbReference>
<dbReference type="GO" id="GO:0016887">
    <property type="term" value="F:ATP hydrolysis activity"/>
    <property type="evidence" value="ECO:0007669"/>
    <property type="project" value="InterPro"/>
</dbReference>
<keyword evidence="4 9" id="KW-0720">Serine protease</keyword>
<dbReference type="GO" id="GO:0005524">
    <property type="term" value="F:ATP binding"/>
    <property type="evidence" value="ECO:0007669"/>
    <property type="project" value="UniProtKB-KW"/>
</dbReference>
<dbReference type="Pfam" id="PF00004">
    <property type="entry name" value="AAA"/>
    <property type="match status" value="1"/>
</dbReference>
<dbReference type="GO" id="GO:0000160">
    <property type="term" value="P:phosphorelay signal transduction system"/>
    <property type="evidence" value="ECO:0007669"/>
    <property type="project" value="InterPro"/>
</dbReference>
<comment type="catalytic activity">
    <reaction evidence="6 9">
        <text>Hydrolysis of proteins in presence of ATP.</text>
        <dbReference type="EC" id="3.4.21.53"/>
    </reaction>
</comment>
<organism evidence="13 14">
    <name type="scientific">Halodesulfovibrio marinisediminis DSM 17456</name>
    <dbReference type="NCBI Taxonomy" id="1121457"/>
    <lineage>
        <taxon>Bacteria</taxon>
        <taxon>Pseudomonadati</taxon>
        <taxon>Thermodesulfobacteriota</taxon>
        <taxon>Desulfovibrionia</taxon>
        <taxon>Desulfovibrionales</taxon>
        <taxon>Desulfovibrionaceae</taxon>
        <taxon>Halodesulfovibrio</taxon>
    </lineage>
</organism>
<dbReference type="Gene3D" id="3.30.230.10">
    <property type="match status" value="1"/>
</dbReference>
<dbReference type="InterPro" id="IPR001789">
    <property type="entry name" value="Sig_transdc_resp-reg_receiver"/>
</dbReference>
<dbReference type="InterPro" id="IPR011006">
    <property type="entry name" value="CheY-like_superfamily"/>
</dbReference>
<evidence type="ECO:0000256" key="4">
    <source>
        <dbReference type="ARBA" id="ARBA00022825"/>
    </source>
</evidence>
<feature type="compositionally biased region" description="Basic and acidic residues" evidence="10">
    <location>
        <begin position="1"/>
        <end position="16"/>
    </location>
</feature>
<evidence type="ECO:0000256" key="8">
    <source>
        <dbReference type="PROSITE-ProRule" id="PRU00169"/>
    </source>
</evidence>
<dbReference type="SMART" id="SM00382">
    <property type="entry name" value="AAA"/>
    <property type="match status" value="1"/>
</dbReference>
<dbReference type="SUPFAM" id="SSF52172">
    <property type="entry name" value="CheY-like"/>
    <property type="match status" value="1"/>
</dbReference>
<dbReference type="EMBL" id="FSRG01000003">
    <property type="protein sequence ID" value="SIN75350.1"/>
    <property type="molecule type" value="Genomic_DNA"/>
</dbReference>
<dbReference type="SUPFAM" id="SSF52540">
    <property type="entry name" value="P-loop containing nucleoside triphosphate hydrolases"/>
    <property type="match status" value="1"/>
</dbReference>
<feature type="region of interest" description="Disordered" evidence="10">
    <location>
        <begin position="1"/>
        <end position="22"/>
    </location>
</feature>
<keyword evidence="1 9" id="KW-0645">Protease</keyword>
<dbReference type="GO" id="GO:0030163">
    <property type="term" value="P:protein catabolic process"/>
    <property type="evidence" value="ECO:0007669"/>
    <property type="project" value="InterPro"/>
</dbReference>
<feature type="active site" evidence="9">
    <location>
        <position position="619"/>
    </location>
</feature>
<keyword evidence="3 9" id="KW-0378">Hydrolase</keyword>
<dbReference type="CDD" id="cd19500">
    <property type="entry name" value="RecA-like_Lon"/>
    <property type="match status" value="1"/>
</dbReference>